<dbReference type="Pfam" id="PF00078">
    <property type="entry name" value="RVT_1"/>
    <property type="match status" value="1"/>
</dbReference>
<evidence type="ECO:0000259" key="1">
    <source>
        <dbReference type="PROSITE" id="PS50878"/>
    </source>
</evidence>
<dbReference type="SUPFAM" id="SSF56672">
    <property type="entry name" value="DNA/RNA polymerases"/>
    <property type="match status" value="1"/>
</dbReference>
<dbReference type="EnsemblPlants" id="OB01G10660.1">
    <property type="protein sequence ID" value="OB01G10660.1"/>
    <property type="gene ID" value="OB01G10660"/>
</dbReference>
<reference evidence="2" key="2">
    <citation type="submission" date="2013-04" db="UniProtKB">
        <authorList>
            <consortium name="EnsemblPlants"/>
        </authorList>
    </citation>
    <scope>IDENTIFICATION</scope>
</reference>
<dbReference type="InterPro" id="IPR043502">
    <property type="entry name" value="DNA/RNA_pol_sf"/>
</dbReference>
<dbReference type="STRING" id="4533.J3KVR0"/>
<dbReference type="Gramene" id="OB01G10660.1">
    <property type="protein sequence ID" value="OB01G10660.1"/>
    <property type="gene ID" value="OB01G10660"/>
</dbReference>
<dbReference type="HOGENOM" id="CLU_000680_33_5_1"/>
<dbReference type="AlphaFoldDB" id="J3KVR0"/>
<dbReference type="PROSITE" id="PS50878">
    <property type="entry name" value="RT_POL"/>
    <property type="match status" value="1"/>
</dbReference>
<dbReference type="InterPro" id="IPR000477">
    <property type="entry name" value="RT_dom"/>
</dbReference>
<proteinExistence type="predicted"/>
<dbReference type="OMA" id="FILCLET"/>
<evidence type="ECO:0000313" key="2">
    <source>
        <dbReference type="EnsemblPlants" id="OB01G10660.1"/>
    </source>
</evidence>
<feature type="domain" description="Reverse transcriptase" evidence="1">
    <location>
        <begin position="1"/>
        <end position="270"/>
    </location>
</feature>
<reference evidence="2" key="1">
    <citation type="journal article" date="2013" name="Nat. Commun.">
        <title>Whole-genome sequencing of Oryza brachyantha reveals mechanisms underlying Oryza genome evolution.</title>
        <authorList>
            <person name="Chen J."/>
            <person name="Huang Q."/>
            <person name="Gao D."/>
            <person name="Wang J."/>
            <person name="Lang Y."/>
            <person name="Liu T."/>
            <person name="Li B."/>
            <person name="Bai Z."/>
            <person name="Luis Goicoechea J."/>
            <person name="Liang C."/>
            <person name="Chen C."/>
            <person name="Zhang W."/>
            <person name="Sun S."/>
            <person name="Liao Y."/>
            <person name="Zhang X."/>
            <person name="Yang L."/>
            <person name="Song C."/>
            <person name="Wang M."/>
            <person name="Shi J."/>
            <person name="Liu G."/>
            <person name="Liu J."/>
            <person name="Zhou H."/>
            <person name="Zhou W."/>
            <person name="Yu Q."/>
            <person name="An N."/>
            <person name="Chen Y."/>
            <person name="Cai Q."/>
            <person name="Wang B."/>
            <person name="Liu B."/>
            <person name="Min J."/>
            <person name="Huang Y."/>
            <person name="Wu H."/>
            <person name="Li Z."/>
            <person name="Zhang Y."/>
            <person name="Yin Y."/>
            <person name="Song W."/>
            <person name="Jiang J."/>
            <person name="Jackson S.A."/>
            <person name="Wing R.A."/>
            <person name="Wang J."/>
            <person name="Chen M."/>
        </authorList>
    </citation>
    <scope>NUCLEOTIDE SEQUENCE [LARGE SCALE GENOMIC DNA]</scope>
    <source>
        <strain evidence="2">cv. IRGC 101232</strain>
    </source>
</reference>
<keyword evidence="3" id="KW-1185">Reference proteome</keyword>
<sequence>MNATNIVLIPKKNNPTHPTDFRPISLCNVSFKILAKSLANQIKDHLPSIINPNQQAFIKGRKPSTNLILAQEIIHSFTLKSFTTDAFLLKLDLPKAFDRLEWNFISLALHSKGFDNHFIQLVRACIQSASFSVTINGTTGHFMAQRGIRQGCPLSPYLFVLALNVLADNLQEQANLGNIKGVTLGTNGPPIHSLFYDDDLIITGQANSQEASVIHSTLQNFFNLSGQTPNRGKSSIVFASCTSPASIALVKQLFPVSDFSSSTTYLGHPLLISTSSKNSAYFFLLDKFKSKLSSLRANKISHAGRLALMKSIFASIPIYHVSHILLSKKLIRKLRPCLVSKFFFQKYHIDFLDI</sequence>
<dbReference type="eggNOG" id="KOG1075">
    <property type="taxonomic scope" value="Eukaryota"/>
</dbReference>
<dbReference type="CDD" id="cd01650">
    <property type="entry name" value="RT_nLTR_like"/>
    <property type="match status" value="1"/>
</dbReference>
<evidence type="ECO:0000313" key="3">
    <source>
        <dbReference type="Proteomes" id="UP000006038"/>
    </source>
</evidence>
<dbReference type="PANTHER" id="PTHR31635">
    <property type="entry name" value="REVERSE TRANSCRIPTASE DOMAIN-CONTAINING PROTEIN-RELATED"/>
    <property type="match status" value="1"/>
</dbReference>
<protein>
    <recommendedName>
        <fullName evidence="1">Reverse transcriptase domain-containing protein</fullName>
    </recommendedName>
</protein>
<dbReference type="Proteomes" id="UP000006038">
    <property type="component" value="Chromosome 1"/>
</dbReference>
<accession>J3KVR0</accession>
<name>J3KVR0_ORYBR</name>
<dbReference type="PANTHER" id="PTHR31635:SF196">
    <property type="entry name" value="REVERSE TRANSCRIPTASE DOMAIN-CONTAINING PROTEIN-RELATED"/>
    <property type="match status" value="1"/>
</dbReference>
<organism evidence="2">
    <name type="scientific">Oryza brachyantha</name>
    <name type="common">malo sina</name>
    <dbReference type="NCBI Taxonomy" id="4533"/>
    <lineage>
        <taxon>Eukaryota</taxon>
        <taxon>Viridiplantae</taxon>
        <taxon>Streptophyta</taxon>
        <taxon>Embryophyta</taxon>
        <taxon>Tracheophyta</taxon>
        <taxon>Spermatophyta</taxon>
        <taxon>Magnoliopsida</taxon>
        <taxon>Liliopsida</taxon>
        <taxon>Poales</taxon>
        <taxon>Poaceae</taxon>
        <taxon>BOP clade</taxon>
        <taxon>Oryzoideae</taxon>
        <taxon>Oryzeae</taxon>
        <taxon>Oryzinae</taxon>
        <taxon>Oryza</taxon>
    </lineage>
</organism>